<evidence type="ECO:0000313" key="1">
    <source>
        <dbReference type="EMBL" id="BBD78408.1"/>
    </source>
</evidence>
<name>A0A2Z6E185_HYDTE</name>
<dbReference type="Proteomes" id="UP000262004">
    <property type="component" value="Plasmid pTH1"/>
</dbReference>
<keyword evidence="1" id="KW-0614">Plasmid</keyword>
<proteinExistence type="predicted"/>
<evidence type="ECO:0000313" key="2">
    <source>
        <dbReference type="Proteomes" id="UP000262004"/>
    </source>
</evidence>
<accession>A0A2Z6E185</accession>
<dbReference type="KEGG" id="htl:HPTL_P063"/>
<dbReference type="InterPro" id="IPR010751">
    <property type="entry name" value="TrfA"/>
</dbReference>
<gene>
    <name evidence="1" type="ORF">HPTL_P063</name>
</gene>
<keyword evidence="2" id="KW-1185">Reference proteome</keyword>
<geneLocation type="plasmid" evidence="2">
    <name>pth1 dna</name>
</geneLocation>
<dbReference type="Pfam" id="PF07042">
    <property type="entry name" value="TrfA"/>
    <property type="match status" value="1"/>
</dbReference>
<dbReference type="AlphaFoldDB" id="A0A2Z6E185"/>
<protein>
    <submittedName>
        <fullName evidence="1">Uncharacterized protein</fullName>
    </submittedName>
</protein>
<reference evidence="1 2" key="1">
    <citation type="submission" date="2018-04" db="EMBL/GenBank/DDBJ databases">
        <title>Complete genome sequence of Hydrogenophilus thermoluteolus TH-1.</title>
        <authorList>
            <person name="Arai H."/>
        </authorList>
    </citation>
    <scope>NUCLEOTIDE SEQUENCE [LARGE SCALE GENOMIC DNA]</scope>
    <source>
        <strain evidence="1 2">TH-1</strain>
        <plasmid evidence="2">pth1 dna</plasmid>
    </source>
</reference>
<dbReference type="EMBL" id="AP018559">
    <property type="protein sequence ID" value="BBD78408.1"/>
    <property type="molecule type" value="Genomic_DNA"/>
</dbReference>
<organism evidence="1 2">
    <name type="scientific">Hydrogenophilus thermoluteolus</name>
    <name type="common">Pseudomonas hydrogenothermophila</name>
    <dbReference type="NCBI Taxonomy" id="297"/>
    <lineage>
        <taxon>Bacteria</taxon>
        <taxon>Pseudomonadati</taxon>
        <taxon>Pseudomonadota</taxon>
        <taxon>Hydrogenophilia</taxon>
        <taxon>Hydrogenophilales</taxon>
        <taxon>Hydrogenophilaceae</taxon>
        <taxon>Hydrogenophilus</taxon>
    </lineage>
</organism>
<sequence length="299" mass="34999">MVIETGALRAKEDPIAWVQQKAAEALQRLDQKMASQPVQMYLPGFDLGAFPNHVNRSSLFAPIARGRRKFHRQTKMVSRSDAVIEYTGEQLDEADCDLMMALIWFAQKKPLGEWVTLNRAQLLRRIGRATGKQNYEWLHRRMRAMTEATLYIEVRKSDGSTRYKIGYAEAFHLISGFAFDEKSDEYCYQLDPRWVQLFSNREYSLINFDLRLQIKRGQDMAKTLQRLVATSSDPIQSYELEWLKSKMEYTGRMRDFKESLSKACNELKRLHIVSEYKITLDKKKQRELLKLWIPKAITA</sequence>